<dbReference type="InterPro" id="IPR019183">
    <property type="entry name" value="NAA25_NatB_aux_su"/>
</dbReference>
<keyword evidence="2" id="KW-1185">Reference proteome</keyword>
<name>A0A6A5YSB7_9PLEO</name>
<gene>
    <name evidence="1" type="ORF">BDV96DRAFT_692219</name>
</gene>
<proteinExistence type="predicted"/>
<dbReference type="EMBL" id="ML977344">
    <property type="protein sequence ID" value="KAF2109051.1"/>
    <property type="molecule type" value="Genomic_DNA"/>
</dbReference>
<keyword evidence="1" id="KW-0808">Transferase</keyword>
<evidence type="ECO:0000313" key="2">
    <source>
        <dbReference type="Proteomes" id="UP000799770"/>
    </source>
</evidence>
<evidence type="ECO:0000313" key="1">
    <source>
        <dbReference type="EMBL" id="KAF2109051.1"/>
    </source>
</evidence>
<dbReference type="OrthoDB" id="24670at2759"/>
<organism evidence="1 2">
    <name type="scientific">Lophiotrema nucula</name>
    <dbReference type="NCBI Taxonomy" id="690887"/>
    <lineage>
        <taxon>Eukaryota</taxon>
        <taxon>Fungi</taxon>
        <taxon>Dikarya</taxon>
        <taxon>Ascomycota</taxon>
        <taxon>Pezizomycotina</taxon>
        <taxon>Dothideomycetes</taxon>
        <taxon>Pleosporomycetidae</taxon>
        <taxon>Pleosporales</taxon>
        <taxon>Lophiotremataceae</taxon>
        <taxon>Lophiotrema</taxon>
    </lineage>
</organism>
<dbReference type="AlphaFoldDB" id="A0A6A5YSB7"/>
<sequence length="953" mass="108745">MALNWEKYEKLKGDYRIPKFALAENTRQLKKRPNDPWLSLWKGEIQLQLNNPPNAVVKDILLPICKRQPPMNDLALLTTHYSLLIDATRRSKLHVSYIASVGNECIQAWQNAAKTCRTPKDRFEVWNALFVAALREDCWEDVRYAIQQASQEKPKNEKTVKFALILANQLAADKAEADLDPAQPPSITAKLQRTVAYSWLKKAWGNVSHAPKDPLRIEDMRDLRFMFKIFEKQGRIEELDQLLSKDVPESISGMVLPNLLEFRLEILDYLAEKGEWSKVWDRAITDTAIASKENGVNEEGTIFELQLASTVKWWSFVLEALSKNFTDDDARSSARQQLQNFLESLLQSYPGRRELHVAQLLLTKATTTDGSAVLDLCKAYWQKNSRRSACFDDLRRFVESLSTDQRKDFYSYITKTTERDRSPHVKAEPEKSKGDWLQAEANVLKFAYILTLSSSDGEEPAVTETFVTNALRLLAIASMNKDEVHFEIGTLAVIGLLHLHHRKVIRPQPSDSQVQHVHESHRLLLQAGLLLMYLTTGEAGKLNRPLLLLSTRTHLFLGLGRIAFDDYRFARVKEMLKDTVSYILLTDISQAHPFDAAGHNAFSAADELRDIINSMRKMERKTGEFLYSDLQDFFYDQALGLLDIQGKLRTSITKHSAFLELRRLHRIKGEQFDAKYDLTLQEFGELVDSRDKVVLPHYGPSLEPLLKPDGWPEASNVYDRHLTNERPLRLLYKDPFSAHIDARIKAHGKAQAQKHGDISLNPVERLLRKQWELIGAITEVICAGPLTKIDTDLITSFKDLLKDVDRETNEIQHLIGTLDDSQQDLLPYERGLQYFYGHIEVLQAIIRVVDTTREHLKKPSLPAKEKNKLPKQVLDDLEKLVKTQFSTIQDNGDHRIAALRRDGRKMIRDAGRFGPTGEALKAVLSDEDLQGYCGEYVDAAIEALKGVGKVKLK</sequence>
<reference evidence="1" key="1">
    <citation type="journal article" date="2020" name="Stud. Mycol.">
        <title>101 Dothideomycetes genomes: a test case for predicting lifestyles and emergence of pathogens.</title>
        <authorList>
            <person name="Haridas S."/>
            <person name="Albert R."/>
            <person name="Binder M."/>
            <person name="Bloem J."/>
            <person name="Labutti K."/>
            <person name="Salamov A."/>
            <person name="Andreopoulos B."/>
            <person name="Baker S."/>
            <person name="Barry K."/>
            <person name="Bills G."/>
            <person name="Bluhm B."/>
            <person name="Cannon C."/>
            <person name="Castanera R."/>
            <person name="Culley D."/>
            <person name="Daum C."/>
            <person name="Ezra D."/>
            <person name="Gonzalez J."/>
            <person name="Henrissat B."/>
            <person name="Kuo A."/>
            <person name="Liang C."/>
            <person name="Lipzen A."/>
            <person name="Lutzoni F."/>
            <person name="Magnuson J."/>
            <person name="Mondo S."/>
            <person name="Nolan M."/>
            <person name="Ohm R."/>
            <person name="Pangilinan J."/>
            <person name="Park H.-J."/>
            <person name="Ramirez L."/>
            <person name="Alfaro M."/>
            <person name="Sun H."/>
            <person name="Tritt A."/>
            <person name="Yoshinaga Y."/>
            <person name="Zwiers L.-H."/>
            <person name="Turgeon B."/>
            <person name="Goodwin S."/>
            <person name="Spatafora J."/>
            <person name="Crous P."/>
            <person name="Grigoriev I."/>
        </authorList>
    </citation>
    <scope>NUCLEOTIDE SEQUENCE</scope>
    <source>
        <strain evidence="1">CBS 627.86</strain>
    </source>
</reference>
<dbReference type="GO" id="GO:0016740">
    <property type="term" value="F:transferase activity"/>
    <property type="evidence" value="ECO:0007669"/>
    <property type="project" value="UniProtKB-KW"/>
</dbReference>
<accession>A0A6A5YSB7</accession>
<dbReference type="Pfam" id="PF09797">
    <property type="entry name" value="NatB_MDM20"/>
    <property type="match status" value="1"/>
</dbReference>
<dbReference type="Proteomes" id="UP000799770">
    <property type="component" value="Unassembled WGS sequence"/>
</dbReference>
<protein>
    <submittedName>
        <fullName evidence="1">N-acetyltransferase B complex non catalytic subunit-domain-containing protein</fullName>
    </submittedName>
</protein>